<evidence type="ECO:0000256" key="3">
    <source>
        <dbReference type="RuleBase" id="RU003476"/>
    </source>
</evidence>
<dbReference type="Pfam" id="PF00293">
    <property type="entry name" value="NUDIX"/>
    <property type="match status" value="1"/>
</dbReference>
<feature type="domain" description="Nudix hydrolase" evidence="4">
    <location>
        <begin position="5"/>
        <end position="130"/>
    </location>
</feature>
<evidence type="ECO:0000313" key="5">
    <source>
        <dbReference type="EMBL" id="KPK70441.1"/>
    </source>
</evidence>
<dbReference type="GO" id="GO:0016787">
    <property type="term" value="F:hydrolase activity"/>
    <property type="evidence" value="ECO:0007669"/>
    <property type="project" value="UniProtKB-KW"/>
</dbReference>
<dbReference type="PROSITE" id="PS51462">
    <property type="entry name" value="NUDIX"/>
    <property type="match status" value="1"/>
</dbReference>
<dbReference type="InterPro" id="IPR020476">
    <property type="entry name" value="Nudix_hydrolase"/>
</dbReference>
<dbReference type="PROSITE" id="PS00893">
    <property type="entry name" value="NUDIX_BOX"/>
    <property type="match status" value="1"/>
</dbReference>
<dbReference type="Proteomes" id="UP000051096">
    <property type="component" value="Unassembled WGS sequence"/>
</dbReference>
<evidence type="ECO:0000313" key="6">
    <source>
        <dbReference type="Proteomes" id="UP000051096"/>
    </source>
</evidence>
<keyword evidence="2 3" id="KW-0378">Hydrolase</keyword>
<name>A0A0S8GCH6_UNCW3</name>
<evidence type="ECO:0000256" key="2">
    <source>
        <dbReference type="ARBA" id="ARBA00022801"/>
    </source>
</evidence>
<dbReference type="InterPro" id="IPR020084">
    <property type="entry name" value="NUDIX_hydrolase_CS"/>
</dbReference>
<dbReference type="InterPro" id="IPR015797">
    <property type="entry name" value="NUDIX_hydrolase-like_dom_sf"/>
</dbReference>
<dbReference type="PANTHER" id="PTHR43046:SF14">
    <property type="entry name" value="MUTT_NUDIX FAMILY PROTEIN"/>
    <property type="match status" value="1"/>
</dbReference>
<dbReference type="AlphaFoldDB" id="A0A0S8GCH6"/>
<comment type="similarity">
    <text evidence="3">Belongs to the Nudix hydrolase family.</text>
</comment>
<gene>
    <name evidence="5" type="ORF">AMJ87_08805</name>
</gene>
<comment type="cofactor">
    <cofactor evidence="1">
        <name>Mg(2+)</name>
        <dbReference type="ChEBI" id="CHEBI:18420"/>
    </cofactor>
</comment>
<evidence type="ECO:0000256" key="1">
    <source>
        <dbReference type="ARBA" id="ARBA00001946"/>
    </source>
</evidence>
<dbReference type="Gene3D" id="3.90.79.10">
    <property type="entry name" value="Nucleoside Triphosphate Pyrophosphohydrolase"/>
    <property type="match status" value="1"/>
</dbReference>
<dbReference type="InterPro" id="IPR000086">
    <property type="entry name" value="NUDIX_hydrolase_dom"/>
</dbReference>
<proteinExistence type="inferred from homology"/>
<comment type="caution">
    <text evidence="5">The sequence shown here is derived from an EMBL/GenBank/DDBJ whole genome shotgun (WGS) entry which is preliminary data.</text>
</comment>
<dbReference type="SUPFAM" id="SSF55811">
    <property type="entry name" value="Nudix"/>
    <property type="match status" value="1"/>
</dbReference>
<dbReference type="CDD" id="cd02883">
    <property type="entry name" value="NUDIX_Hydrolase"/>
    <property type="match status" value="1"/>
</dbReference>
<accession>A0A0S8GCH6</accession>
<organism evidence="5 6">
    <name type="scientific">candidate division WOR_3 bacterium SM23_60</name>
    <dbReference type="NCBI Taxonomy" id="1703780"/>
    <lineage>
        <taxon>Bacteria</taxon>
        <taxon>Bacteria division WOR-3</taxon>
    </lineage>
</organism>
<sequence length="154" mass="17411">MSIAKHIVAAGALVHNERGQFLLVRHPERGWEIPGGYVNTGEDLINALQREVKEETGIDIVVGRLAGIHQNVQVESSEIPTKVIFDFLASKQGGILRTSHEHLEAIWVSRDDVLKMVTHPVFRDRIKHMLDFPGKVLLRIYSKTPYTIHGEVYL</sequence>
<protein>
    <recommendedName>
        <fullName evidence="4">Nudix hydrolase domain-containing protein</fullName>
    </recommendedName>
</protein>
<reference evidence="5 6" key="1">
    <citation type="journal article" date="2015" name="Microbiome">
        <title>Genomic resolution of linkages in carbon, nitrogen, and sulfur cycling among widespread estuary sediment bacteria.</title>
        <authorList>
            <person name="Baker B.J."/>
            <person name="Lazar C.S."/>
            <person name="Teske A.P."/>
            <person name="Dick G.J."/>
        </authorList>
    </citation>
    <scope>NUCLEOTIDE SEQUENCE [LARGE SCALE GENOMIC DNA]</scope>
    <source>
        <strain evidence="5">SM23_60</strain>
    </source>
</reference>
<dbReference type="EMBL" id="LJUO01000090">
    <property type="protein sequence ID" value="KPK70441.1"/>
    <property type="molecule type" value="Genomic_DNA"/>
</dbReference>
<evidence type="ECO:0000259" key="4">
    <source>
        <dbReference type="PROSITE" id="PS51462"/>
    </source>
</evidence>
<dbReference type="PANTHER" id="PTHR43046">
    <property type="entry name" value="GDP-MANNOSE MANNOSYL HYDROLASE"/>
    <property type="match status" value="1"/>
</dbReference>
<dbReference type="PRINTS" id="PR00502">
    <property type="entry name" value="NUDIXFAMILY"/>
</dbReference>